<dbReference type="AlphaFoldDB" id="A0A6J4L0C8"/>
<dbReference type="EMBL" id="CADCUH010000020">
    <property type="protein sequence ID" value="CAA9318824.1"/>
    <property type="molecule type" value="Genomic_DNA"/>
</dbReference>
<dbReference type="PROSITE" id="PS51664">
    <property type="entry name" value="YCAO"/>
    <property type="match status" value="1"/>
</dbReference>
<protein>
    <recommendedName>
        <fullName evidence="1">YcaO domain-containing protein</fullName>
    </recommendedName>
</protein>
<dbReference type="NCBIfam" id="TIGR00702">
    <property type="entry name" value="YcaO-type kinase domain"/>
    <property type="match status" value="1"/>
</dbReference>
<dbReference type="PANTHER" id="PTHR37809:SF1">
    <property type="entry name" value="RIBOSOMAL PROTEIN S12 METHYLTHIOTRANSFERASE ACCESSORY FACTOR YCAO"/>
    <property type="match status" value="1"/>
</dbReference>
<dbReference type="Gene3D" id="3.30.1330.230">
    <property type="match status" value="1"/>
</dbReference>
<organism evidence="2">
    <name type="scientific">uncultured Nocardioidaceae bacterium</name>
    <dbReference type="NCBI Taxonomy" id="253824"/>
    <lineage>
        <taxon>Bacteria</taxon>
        <taxon>Bacillati</taxon>
        <taxon>Actinomycetota</taxon>
        <taxon>Actinomycetes</taxon>
        <taxon>Propionibacteriales</taxon>
        <taxon>Nocardioidaceae</taxon>
        <taxon>environmental samples</taxon>
    </lineage>
</organism>
<dbReference type="PANTHER" id="PTHR37809">
    <property type="entry name" value="RIBOSOMAL PROTEIN S12 METHYLTHIOTRANSFERASE ACCESSORY FACTOR YCAO"/>
    <property type="match status" value="1"/>
</dbReference>
<gene>
    <name evidence="2" type="ORF">AVDCRST_MAG36-277</name>
</gene>
<dbReference type="Pfam" id="PF02624">
    <property type="entry name" value="YcaO"/>
    <property type="match status" value="1"/>
</dbReference>
<evidence type="ECO:0000313" key="2">
    <source>
        <dbReference type="EMBL" id="CAA9318824.1"/>
    </source>
</evidence>
<dbReference type="Gene3D" id="3.30.160.660">
    <property type="match status" value="1"/>
</dbReference>
<dbReference type="Gene3D" id="3.30.40.250">
    <property type="match status" value="1"/>
</dbReference>
<name>A0A6J4L0C8_9ACTN</name>
<evidence type="ECO:0000259" key="1">
    <source>
        <dbReference type="PROSITE" id="PS51664"/>
    </source>
</evidence>
<dbReference type="InterPro" id="IPR003776">
    <property type="entry name" value="YcaO-like_dom"/>
</dbReference>
<sequence>MTAVSTTTPEDTAERFRAALGPGRLLEFAVTGLDRVGTPVWSTWWQGSLVGDGGSGGIGYGSTEPSARVGALGELVENVSSARVVGAEPRESGSLREAVRRHGADAVVDPRLLGLPAGSAFDDDRPLQWLATTRLRDGAEVWVPAELVASEPTDLPGEPPPGGWLTTPVTNGLGAGTSREQAVRHGLLEVLQRDGNGLTFRAMDAGRVIDLTGVTDPATLAALDRLRAAGIDVVAKLAATDFGLVNVDVVGSAPEDDLLAASGCGEAVHADREEALRKAVLEFAASRARKQLMHGPVERVLAIAPPAYAEVVAAVDPAKDEPRVLEAMLGWLRLPAEQWRPAYDATVLREVERVPFTALPTAPAHLPLAEVTERLAAEGLDVLVRDLTTPRAAEAGVAAAKVVVPGLEVETVAYARIGERNLTRLLGGGRDDLVRVGTRPPGWARVHLTAEAEERVGGPAWLDRDALDRVPGLFFPLYREPARHAAPLALAG</sequence>
<reference evidence="2" key="1">
    <citation type="submission" date="2020-02" db="EMBL/GenBank/DDBJ databases">
        <authorList>
            <person name="Meier V. D."/>
        </authorList>
    </citation>
    <scope>NUCLEOTIDE SEQUENCE</scope>
    <source>
        <strain evidence="2">AVDCRST_MAG36</strain>
    </source>
</reference>
<feature type="domain" description="YcaO" evidence="1">
    <location>
        <begin position="59"/>
        <end position="476"/>
    </location>
</feature>
<accession>A0A6J4L0C8</accession>
<proteinExistence type="predicted"/>